<organism evidence="2 3">
    <name type="scientific">Halococcus salifodinae DSM 8989</name>
    <dbReference type="NCBI Taxonomy" id="1227456"/>
    <lineage>
        <taxon>Archaea</taxon>
        <taxon>Methanobacteriati</taxon>
        <taxon>Methanobacteriota</taxon>
        <taxon>Stenosarchaea group</taxon>
        <taxon>Halobacteria</taxon>
        <taxon>Halobacteriales</taxon>
        <taxon>Halococcaceae</taxon>
        <taxon>Halococcus</taxon>
    </lineage>
</organism>
<keyword evidence="1" id="KW-0472">Membrane</keyword>
<dbReference type="STRING" id="1227456.C450_08812"/>
<evidence type="ECO:0000313" key="3">
    <source>
        <dbReference type="Proteomes" id="UP000011625"/>
    </source>
</evidence>
<evidence type="ECO:0000256" key="1">
    <source>
        <dbReference type="SAM" id="Phobius"/>
    </source>
</evidence>
<sequence length="65" mass="6603">MHASQLAAAVVVAATLLAGIGALVTLALSALQLTTVIVVALAALYVVAASAVGSRSRRWLANPYW</sequence>
<accession>M0N6A0</accession>
<gene>
    <name evidence="2" type="ORF">C450_08812</name>
</gene>
<comment type="caution">
    <text evidence="2">The sequence shown here is derived from an EMBL/GenBank/DDBJ whole genome shotgun (WGS) entry which is preliminary data.</text>
</comment>
<keyword evidence="1" id="KW-1133">Transmembrane helix</keyword>
<evidence type="ECO:0000313" key="2">
    <source>
        <dbReference type="EMBL" id="EMA53401.1"/>
    </source>
</evidence>
<keyword evidence="1" id="KW-0812">Transmembrane</keyword>
<dbReference type="AlphaFoldDB" id="M0N6A0"/>
<dbReference type="RefSeq" id="WP_005042642.1">
    <property type="nucleotide sequence ID" value="NZ_AOME01000051.1"/>
</dbReference>
<proteinExistence type="predicted"/>
<name>M0N6A0_9EURY</name>
<keyword evidence="3" id="KW-1185">Reference proteome</keyword>
<feature type="transmembrane region" description="Helical" evidence="1">
    <location>
        <begin position="32"/>
        <end position="52"/>
    </location>
</feature>
<reference evidence="2 3" key="1">
    <citation type="journal article" date="2014" name="PLoS Genet.">
        <title>Phylogenetically driven sequencing of extremely halophilic archaea reveals strategies for static and dynamic osmo-response.</title>
        <authorList>
            <person name="Becker E.A."/>
            <person name="Seitzer P.M."/>
            <person name="Tritt A."/>
            <person name="Larsen D."/>
            <person name="Krusor M."/>
            <person name="Yao A.I."/>
            <person name="Wu D."/>
            <person name="Madern D."/>
            <person name="Eisen J.A."/>
            <person name="Darling A.E."/>
            <person name="Facciotti M.T."/>
        </authorList>
    </citation>
    <scope>NUCLEOTIDE SEQUENCE [LARGE SCALE GENOMIC DNA]</scope>
    <source>
        <strain evidence="2 3">DSM 8989</strain>
    </source>
</reference>
<dbReference type="PATRIC" id="fig|1227456.3.peg.1777"/>
<protein>
    <submittedName>
        <fullName evidence="2">Uncharacterized protein</fullName>
    </submittedName>
</protein>
<dbReference type="Proteomes" id="UP000011625">
    <property type="component" value="Unassembled WGS sequence"/>
</dbReference>
<dbReference type="EMBL" id="AOME01000051">
    <property type="protein sequence ID" value="EMA53401.1"/>
    <property type="molecule type" value="Genomic_DNA"/>
</dbReference>